<protein>
    <recommendedName>
        <fullName evidence="9">Methylenetetrahydrofolate reductase</fullName>
    </recommendedName>
</protein>
<evidence type="ECO:0000313" key="10">
    <source>
        <dbReference type="EMBL" id="MBB6084929.1"/>
    </source>
</evidence>
<dbReference type="Proteomes" id="UP000541136">
    <property type="component" value="Unassembled WGS sequence"/>
</dbReference>
<dbReference type="AlphaFoldDB" id="A0A7W9TQN9"/>
<reference evidence="10 11" key="1">
    <citation type="submission" date="2020-08" db="EMBL/GenBank/DDBJ databases">
        <title>Genomic Encyclopedia of Type Strains, Phase IV (KMG-IV): sequencing the most valuable type-strain genomes for metagenomic binning, comparative biology and taxonomic classification.</title>
        <authorList>
            <person name="Goeker M."/>
        </authorList>
    </citation>
    <scope>NUCLEOTIDE SEQUENCE [LARGE SCALE GENOMIC DNA]</scope>
    <source>
        <strain evidence="10 11">DSM 12141</strain>
    </source>
</reference>
<keyword evidence="5 9" id="KW-0274">FAD</keyword>
<evidence type="ECO:0000256" key="1">
    <source>
        <dbReference type="ARBA" id="ARBA00001974"/>
    </source>
</evidence>
<dbReference type="Pfam" id="PF02219">
    <property type="entry name" value="MTHFR"/>
    <property type="match status" value="1"/>
</dbReference>
<dbReference type="PANTHER" id="PTHR45754">
    <property type="entry name" value="METHYLENETETRAHYDROFOLATE REDUCTASE"/>
    <property type="match status" value="1"/>
</dbReference>
<accession>A0A7W9TQN9</accession>
<comment type="cofactor">
    <cofactor evidence="1 9">
        <name>FAD</name>
        <dbReference type="ChEBI" id="CHEBI:57692"/>
    </cofactor>
</comment>
<evidence type="ECO:0000256" key="7">
    <source>
        <dbReference type="ARBA" id="ARBA00034478"/>
    </source>
</evidence>
<dbReference type="InterPro" id="IPR029041">
    <property type="entry name" value="FAD-linked_oxidoreductase-like"/>
</dbReference>
<evidence type="ECO:0000256" key="2">
    <source>
        <dbReference type="ARBA" id="ARBA00004777"/>
    </source>
</evidence>
<evidence type="ECO:0000256" key="3">
    <source>
        <dbReference type="ARBA" id="ARBA00006743"/>
    </source>
</evidence>
<evidence type="ECO:0000256" key="8">
    <source>
        <dbReference type="ARBA" id="ARBA00048628"/>
    </source>
</evidence>
<comment type="pathway">
    <text evidence="2 9">One-carbon metabolism; tetrahydrofolate interconversion.</text>
</comment>
<dbReference type="UniPathway" id="UPA00193"/>
<comment type="similarity">
    <text evidence="3 9">Belongs to the methylenetetrahydrofolate reductase family.</text>
</comment>
<dbReference type="SUPFAM" id="SSF51730">
    <property type="entry name" value="FAD-linked oxidoreductase"/>
    <property type="match status" value="1"/>
</dbReference>
<name>A0A7W9TQN9_CASDE</name>
<evidence type="ECO:0000313" key="11">
    <source>
        <dbReference type="Proteomes" id="UP000541136"/>
    </source>
</evidence>
<dbReference type="GO" id="GO:0071949">
    <property type="term" value="F:FAD binding"/>
    <property type="evidence" value="ECO:0007669"/>
    <property type="project" value="TreeGrafter"/>
</dbReference>
<evidence type="ECO:0000256" key="9">
    <source>
        <dbReference type="RuleBase" id="RU003862"/>
    </source>
</evidence>
<dbReference type="GO" id="GO:0005829">
    <property type="term" value="C:cytosol"/>
    <property type="evidence" value="ECO:0007669"/>
    <property type="project" value="TreeGrafter"/>
</dbReference>
<evidence type="ECO:0000256" key="5">
    <source>
        <dbReference type="ARBA" id="ARBA00022827"/>
    </source>
</evidence>
<keyword evidence="6 9" id="KW-0560">Oxidoreductase</keyword>
<dbReference type="GO" id="GO:0009086">
    <property type="term" value="P:methionine biosynthetic process"/>
    <property type="evidence" value="ECO:0007669"/>
    <property type="project" value="TreeGrafter"/>
</dbReference>
<dbReference type="PANTHER" id="PTHR45754:SF3">
    <property type="entry name" value="METHYLENETETRAHYDROFOLATE REDUCTASE (NADPH)"/>
    <property type="match status" value="1"/>
</dbReference>
<organism evidence="10 11">
    <name type="scientific">Castellaniella defragrans</name>
    <name type="common">Alcaligenes defragrans</name>
    <dbReference type="NCBI Taxonomy" id="75697"/>
    <lineage>
        <taxon>Bacteria</taxon>
        <taxon>Pseudomonadati</taxon>
        <taxon>Pseudomonadota</taxon>
        <taxon>Betaproteobacteria</taxon>
        <taxon>Burkholderiales</taxon>
        <taxon>Alcaligenaceae</taxon>
        <taxon>Castellaniella</taxon>
    </lineage>
</organism>
<evidence type="ECO:0000256" key="4">
    <source>
        <dbReference type="ARBA" id="ARBA00022630"/>
    </source>
</evidence>
<keyword evidence="4 9" id="KW-0285">Flavoprotein</keyword>
<dbReference type="RefSeq" id="WP_052355593.1">
    <property type="nucleotide sequence ID" value="NZ_JACHIB010000018.1"/>
</dbReference>
<dbReference type="GO" id="GO:0035999">
    <property type="term" value="P:tetrahydrofolate interconversion"/>
    <property type="evidence" value="ECO:0007669"/>
    <property type="project" value="UniProtKB-UniPathway"/>
</dbReference>
<comment type="caution">
    <text evidence="10">The sequence shown here is derived from an EMBL/GenBank/DDBJ whole genome shotgun (WGS) entry which is preliminary data.</text>
</comment>
<comment type="catalytic activity">
    <reaction evidence="8">
        <text>(6S)-5-methyl-5,6,7,8-tetrahydrofolate + NAD(+) = (6R)-5,10-methylene-5,6,7,8-tetrahydrofolate + NADH + H(+)</text>
        <dbReference type="Rhea" id="RHEA:19821"/>
        <dbReference type="ChEBI" id="CHEBI:15378"/>
        <dbReference type="ChEBI" id="CHEBI:15636"/>
        <dbReference type="ChEBI" id="CHEBI:18608"/>
        <dbReference type="ChEBI" id="CHEBI:57540"/>
        <dbReference type="ChEBI" id="CHEBI:57945"/>
        <dbReference type="EC" id="1.5.1.54"/>
    </reaction>
    <physiologicalReaction direction="right-to-left" evidence="8">
        <dbReference type="Rhea" id="RHEA:19823"/>
    </physiologicalReaction>
</comment>
<comment type="pathway">
    <text evidence="7">Amino-acid biosynthesis; L-methionine biosynthesis via de novo pathway.</text>
</comment>
<proteinExistence type="inferred from homology"/>
<sequence>MELQAAPSQVLEEAASGLSDYSLEVTAGGVDQAQAAVRALRPGTAFSITFLPGEDYPARLRAAQVLRSLGFVPVPHLSARRMAGVREAESFIEALAVSAAVDRVFVVGGDPDRPLGPFRDALDLIETGLLERHGIREVGIGGYPEGHPAIPSDRLWAALQAKCEAIEARGMRPFIVTQFGFEPGVIVEWLTEVRRRGIRCPVRVGVAGPAKIATLMRYAARCGVSASARAMSRYGLSLTRMIRSAGPGGLIADLAAGLHAAGIRDVGLHYYTFGGFQQTIDWIRSFHEAQHG</sequence>
<dbReference type="EMBL" id="JACHIB010000018">
    <property type="protein sequence ID" value="MBB6084929.1"/>
    <property type="molecule type" value="Genomic_DNA"/>
</dbReference>
<dbReference type="Gene3D" id="3.20.20.220">
    <property type="match status" value="1"/>
</dbReference>
<gene>
    <name evidence="10" type="ORF">HNR28_002977</name>
</gene>
<dbReference type="GO" id="GO:0106312">
    <property type="term" value="F:methylenetetrahydrofolate reductase (NADH) activity"/>
    <property type="evidence" value="ECO:0007669"/>
    <property type="project" value="UniProtKB-EC"/>
</dbReference>
<evidence type="ECO:0000256" key="6">
    <source>
        <dbReference type="ARBA" id="ARBA00023002"/>
    </source>
</evidence>
<dbReference type="InterPro" id="IPR003171">
    <property type="entry name" value="Mehydrof_redctse-like"/>
</dbReference>